<feature type="compositionally biased region" description="Polar residues" evidence="8">
    <location>
        <begin position="50"/>
        <end position="64"/>
    </location>
</feature>
<evidence type="ECO:0000256" key="8">
    <source>
        <dbReference type="SAM" id="MobiDB-lite"/>
    </source>
</evidence>
<keyword evidence="11" id="KW-1185">Reference proteome</keyword>
<comment type="catalytic activity">
    <reaction evidence="6">
        <text>Successive hydrolysis of beta-D-glucose units from the non-reducing ends of (1-&gt;3)-beta-D-glucans, releasing alpha-glucose.</text>
        <dbReference type="EC" id="3.2.1.58"/>
    </reaction>
</comment>
<name>A0A067SSZ8_GALM3</name>
<dbReference type="GO" id="GO:0071555">
    <property type="term" value="P:cell wall organization"/>
    <property type="evidence" value="ECO:0007669"/>
    <property type="project" value="UniProtKB-KW"/>
</dbReference>
<dbReference type="GO" id="GO:0009251">
    <property type="term" value="P:glucan catabolic process"/>
    <property type="evidence" value="ECO:0007669"/>
    <property type="project" value="TreeGrafter"/>
</dbReference>
<evidence type="ECO:0000256" key="2">
    <source>
        <dbReference type="ARBA" id="ARBA00022801"/>
    </source>
</evidence>
<dbReference type="STRING" id="685588.A0A067SSZ8"/>
<evidence type="ECO:0000313" key="11">
    <source>
        <dbReference type="Proteomes" id="UP000027222"/>
    </source>
</evidence>
<dbReference type="GO" id="GO:0009986">
    <property type="term" value="C:cell surface"/>
    <property type="evidence" value="ECO:0007669"/>
    <property type="project" value="TreeGrafter"/>
</dbReference>
<keyword evidence="9" id="KW-0472">Membrane</keyword>
<dbReference type="EC" id="3.2.1.58" evidence="7"/>
<accession>A0A067SSZ8</accession>
<keyword evidence="2" id="KW-0378">Hydrolase</keyword>
<evidence type="ECO:0000256" key="4">
    <source>
        <dbReference type="ARBA" id="ARBA00023295"/>
    </source>
</evidence>
<dbReference type="HOGENOM" id="CLU_004624_6_1_1"/>
<gene>
    <name evidence="10" type="ORF">GALMADRAFT_255764</name>
</gene>
<keyword evidence="3" id="KW-0325">Glycoprotein</keyword>
<evidence type="ECO:0000256" key="9">
    <source>
        <dbReference type="SAM" id="Phobius"/>
    </source>
</evidence>
<dbReference type="AlphaFoldDB" id="A0A067SSZ8"/>
<dbReference type="InterPro" id="IPR050386">
    <property type="entry name" value="Glycosyl_hydrolase_5"/>
</dbReference>
<dbReference type="GO" id="GO:0004338">
    <property type="term" value="F:glucan exo-1,3-beta-glucosidase activity"/>
    <property type="evidence" value="ECO:0007669"/>
    <property type="project" value="UniProtKB-EC"/>
</dbReference>
<evidence type="ECO:0000256" key="5">
    <source>
        <dbReference type="ARBA" id="ARBA00023316"/>
    </source>
</evidence>
<feature type="compositionally biased region" description="Low complexity" evidence="8">
    <location>
        <begin position="133"/>
        <end position="157"/>
    </location>
</feature>
<organism evidence="10 11">
    <name type="scientific">Galerina marginata (strain CBS 339.88)</name>
    <dbReference type="NCBI Taxonomy" id="685588"/>
    <lineage>
        <taxon>Eukaryota</taxon>
        <taxon>Fungi</taxon>
        <taxon>Dikarya</taxon>
        <taxon>Basidiomycota</taxon>
        <taxon>Agaricomycotina</taxon>
        <taxon>Agaricomycetes</taxon>
        <taxon>Agaricomycetidae</taxon>
        <taxon>Agaricales</taxon>
        <taxon>Agaricineae</taxon>
        <taxon>Strophariaceae</taxon>
        <taxon>Galerina</taxon>
    </lineage>
</organism>
<evidence type="ECO:0000256" key="3">
    <source>
        <dbReference type="ARBA" id="ARBA00023180"/>
    </source>
</evidence>
<feature type="transmembrane region" description="Helical" evidence="9">
    <location>
        <begin position="89"/>
        <end position="112"/>
    </location>
</feature>
<evidence type="ECO:0000256" key="6">
    <source>
        <dbReference type="ARBA" id="ARBA00036824"/>
    </source>
</evidence>
<feature type="region of interest" description="Disordered" evidence="8">
    <location>
        <begin position="121"/>
        <end position="157"/>
    </location>
</feature>
<proteinExistence type="inferred from homology"/>
<dbReference type="GO" id="GO:0005576">
    <property type="term" value="C:extracellular region"/>
    <property type="evidence" value="ECO:0007669"/>
    <property type="project" value="TreeGrafter"/>
</dbReference>
<protein>
    <recommendedName>
        <fullName evidence="7">glucan 1,3-beta-glucosidase</fullName>
        <ecNumber evidence="7">3.2.1.58</ecNumber>
    </recommendedName>
</protein>
<evidence type="ECO:0000256" key="7">
    <source>
        <dbReference type="ARBA" id="ARBA00038929"/>
    </source>
</evidence>
<dbReference type="InterPro" id="IPR017853">
    <property type="entry name" value="GH"/>
</dbReference>
<keyword evidence="5" id="KW-0961">Cell wall biogenesis/degradation</keyword>
<dbReference type="Proteomes" id="UP000027222">
    <property type="component" value="Unassembled WGS sequence"/>
</dbReference>
<keyword evidence="9" id="KW-1133">Transmembrane helix</keyword>
<keyword evidence="9" id="KW-0812">Transmembrane</keyword>
<feature type="region of interest" description="Disordered" evidence="8">
    <location>
        <begin position="23"/>
        <end position="85"/>
    </location>
</feature>
<comment type="similarity">
    <text evidence="1">Belongs to the glycosyl hydrolase 5 (cellulase A) family.</text>
</comment>
<reference evidence="11" key="1">
    <citation type="journal article" date="2014" name="Proc. Natl. Acad. Sci. U.S.A.">
        <title>Extensive sampling of basidiomycete genomes demonstrates inadequacy of the white-rot/brown-rot paradigm for wood decay fungi.</title>
        <authorList>
            <person name="Riley R."/>
            <person name="Salamov A.A."/>
            <person name="Brown D.W."/>
            <person name="Nagy L.G."/>
            <person name="Floudas D."/>
            <person name="Held B.W."/>
            <person name="Levasseur A."/>
            <person name="Lombard V."/>
            <person name="Morin E."/>
            <person name="Otillar R."/>
            <person name="Lindquist E.A."/>
            <person name="Sun H."/>
            <person name="LaButti K.M."/>
            <person name="Schmutz J."/>
            <person name="Jabbour D."/>
            <person name="Luo H."/>
            <person name="Baker S.E."/>
            <person name="Pisabarro A.G."/>
            <person name="Walton J.D."/>
            <person name="Blanchette R.A."/>
            <person name="Henrissat B."/>
            <person name="Martin F."/>
            <person name="Cullen D."/>
            <person name="Hibbett D.S."/>
            <person name="Grigoriev I.V."/>
        </authorList>
    </citation>
    <scope>NUCLEOTIDE SEQUENCE [LARGE SCALE GENOMIC DNA]</scope>
    <source>
        <strain evidence="11">CBS 339.88</strain>
    </source>
</reference>
<dbReference type="SUPFAM" id="SSF51445">
    <property type="entry name" value="(Trans)glycosidases"/>
    <property type="match status" value="1"/>
</dbReference>
<keyword evidence="4" id="KW-0326">Glycosidase</keyword>
<dbReference type="PANTHER" id="PTHR31297">
    <property type="entry name" value="GLUCAN ENDO-1,6-BETA-GLUCOSIDASE B"/>
    <property type="match status" value="1"/>
</dbReference>
<dbReference type="PANTHER" id="PTHR31297:SF34">
    <property type="entry name" value="GLUCAN 1,3-BETA-GLUCOSIDASE 2"/>
    <property type="match status" value="1"/>
</dbReference>
<sequence length="740" mass="79160">MAERPFSVVSADSVALAANVPLPAGDDASFREPRPPFMALNGGESPRDSYVQSTPNDSGTNLAQKNEPEADEESTTPIAPPSPKPRRRLLVLVGAIIALVILILVVVLPVYFTVIKPRNNKSAVGSSTKPNPTGGSTTATSHGAKPTSISTAATTGSDGSTIKANDGTTFTYNNKFGGIWWSDPNDPYNNNAYPNSWTPPLNQSWDYGKDRIWGVNLGGWFVLEPFITPTLYQKYPGATDEWSLSTLMAQDTANGGLNQLEDHYKTFITEQDFAQMAGAGLNWIRLPIPFWAIDTWGDEPFLAKTSWKYIVQAFQWCRKYGIRVNLDLHTIPGSQNGYNHSGKGGQINFLYGVMGMANAQRTMNYIRIITEFISQPEYRDVVPMFSIVNEAIIKTIGTTELRGFYVEMYNMIRGITGVGAGKGPYIGIHDGFQGLDDWAGFMTGADRMVLDTHPYFAFSGSAATAPIDTGTGPGAGGTWPAAACDRWTSSMNTSRTAFGVTVAGEFSNGFNDCGLFLKGVGGTTTYGGNCDDWQDSSNWTDGTKAGLLAFASASMDGLRDWFFWTWKVGPSNTGIVESPLWSYQLGLEGGWIPTDPRSAIGACGPSTGPVFDGTFESWMTGGAGAGVIDSAQTAQYPWPPVQLEDGVGPVAQLPVYTSTGSIATLPVPSFTDLSGNAIDPTANGWFNANDNAPGPTPIPGCDYPNPWDAQDVPVPTGCTGGVSAAVPAAITPPPSRRRAF</sequence>
<evidence type="ECO:0000313" key="10">
    <source>
        <dbReference type="EMBL" id="KDR69908.1"/>
    </source>
</evidence>
<feature type="compositionally biased region" description="Polar residues" evidence="8">
    <location>
        <begin position="121"/>
        <end position="131"/>
    </location>
</feature>
<evidence type="ECO:0000256" key="1">
    <source>
        <dbReference type="ARBA" id="ARBA00005641"/>
    </source>
</evidence>
<dbReference type="OrthoDB" id="62120at2759"/>
<dbReference type="Gene3D" id="3.20.20.80">
    <property type="entry name" value="Glycosidases"/>
    <property type="match status" value="1"/>
</dbReference>
<dbReference type="EMBL" id="KL142400">
    <property type="protein sequence ID" value="KDR69908.1"/>
    <property type="molecule type" value="Genomic_DNA"/>
</dbReference>